<accession>A0A933RUH4</accession>
<name>A0A933RUH4_RHOPL</name>
<comment type="caution">
    <text evidence="1">The sequence shown here is derived from an EMBL/GenBank/DDBJ whole genome shotgun (WGS) entry which is preliminary data.</text>
</comment>
<evidence type="ECO:0000313" key="1">
    <source>
        <dbReference type="EMBL" id="MBI5128593.1"/>
    </source>
</evidence>
<gene>
    <name evidence="1" type="ORF">HZA66_04065</name>
</gene>
<sequence>MAQMLAPLSINDSDTPVASGGFGPWSGGVAQAINPWRFITTLMGNQFSLFSINLGRSSAPQTETAILDEVGSYGRQIGRIGEALEVLVKEFPREGLSEQAAAALEDFSAQMREIRKIKQRAA</sequence>
<proteinExistence type="predicted"/>
<evidence type="ECO:0000313" key="2">
    <source>
        <dbReference type="Proteomes" id="UP000782519"/>
    </source>
</evidence>
<reference evidence="1" key="1">
    <citation type="submission" date="2020-07" db="EMBL/GenBank/DDBJ databases">
        <title>Huge and variable diversity of episymbiotic CPR bacteria and DPANN archaea in groundwater ecosystems.</title>
        <authorList>
            <person name="He C.Y."/>
            <person name="Keren R."/>
            <person name="Whittaker M."/>
            <person name="Farag I.F."/>
            <person name="Doudna J."/>
            <person name="Cate J.H.D."/>
            <person name="Banfield J.F."/>
        </authorList>
    </citation>
    <scope>NUCLEOTIDE SEQUENCE</scope>
    <source>
        <strain evidence="1">NC_groundwater_1818_Pr3_B-0.1um_66_35</strain>
    </source>
</reference>
<dbReference type="Proteomes" id="UP000782519">
    <property type="component" value="Unassembled WGS sequence"/>
</dbReference>
<dbReference type="AlphaFoldDB" id="A0A933RUH4"/>
<organism evidence="1 2">
    <name type="scientific">Rhodopseudomonas palustris</name>
    <dbReference type="NCBI Taxonomy" id="1076"/>
    <lineage>
        <taxon>Bacteria</taxon>
        <taxon>Pseudomonadati</taxon>
        <taxon>Pseudomonadota</taxon>
        <taxon>Alphaproteobacteria</taxon>
        <taxon>Hyphomicrobiales</taxon>
        <taxon>Nitrobacteraceae</taxon>
        <taxon>Rhodopseudomonas</taxon>
    </lineage>
</organism>
<dbReference type="EMBL" id="JACRJB010000014">
    <property type="protein sequence ID" value="MBI5128593.1"/>
    <property type="molecule type" value="Genomic_DNA"/>
</dbReference>
<protein>
    <submittedName>
        <fullName evidence="1">Uncharacterized protein</fullName>
    </submittedName>
</protein>